<dbReference type="Proteomes" id="UP000783390">
    <property type="component" value="Unassembled WGS sequence"/>
</dbReference>
<protein>
    <submittedName>
        <fullName evidence="2">Uncharacterized protein</fullName>
    </submittedName>
</protein>
<keyword evidence="1" id="KW-0472">Membrane</keyword>
<keyword evidence="1" id="KW-1133">Transmembrane helix</keyword>
<proteinExistence type="predicted"/>
<keyword evidence="3" id="KW-1185">Reference proteome</keyword>
<comment type="caution">
    <text evidence="2">The sequence shown here is derived from an EMBL/GenBank/DDBJ whole genome shotgun (WGS) entry which is preliminary data.</text>
</comment>
<dbReference type="EMBL" id="JAGGJZ010000004">
    <property type="protein sequence ID" value="MBP1890029.1"/>
    <property type="molecule type" value="Genomic_DNA"/>
</dbReference>
<organism evidence="2 3">
    <name type="scientific">Clostridium moniliforme</name>
    <dbReference type="NCBI Taxonomy" id="39489"/>
    <lineage>
        <taxon>Bacteria</taxon>
        <taxon>Bacillati</taxon>
        <taxon>Bacillota</taxon>
        <taxon>Clostridia</taxon>
        <taxon>Eubacteriales</taxon>
        <taxon>Clostridiaceae</taxon>
        <taxon>Clostridium</taxon>
    </lineage>
</organism>
<evidence type="ECO:0000313" key="2">
    <source>
        <dbReference type="EMBL" id="MBP1890029.1"/>
    </source>
</evidence>
<feature type="transmembrane region" description="Helical" evidence="1">
    <location>
        <begin position="21"/>
        <end position="41"/>
    </location>
</feature>
<gene>
    <name evidence="2" type="ORF">J2Z53_001613</name>
</gene>
<sequence>MEIYKENLNKFIHYLKPKKKLLIVSFLIILVPILLLIITKFTPSSRSIRSINKLSKETYSINSNLQKLITDEGIDSEAVKNELPKYISNLEDTNEKLNKLEVPPTVNTIKEKFNETLKLNSSLYNECLSLYMTPSSSNLSNKLKKYRKTLDDFNNIRNDLSNLRIEDIISNESLNFFDKTYKYFDTLIQVNMMKDISNEKKYEYILKVDNIVVKLKQIDEDLKPALDNIKETNRNFNTLINDVSNKKSIIDNIKNDFYMISVPEEANLVHSKLLETINLYDLYISSMDETLHLDIESKENKYKLEEDYKNTFSKYSDFITSLSKLCNDLEYFKEK</sequence>
<accession>A0ABS4F198</accession>
<evidence type="ECO:0000256" key="1">
    <source>
        <dbReference type="SAM" id="Phobius"/>
    </source>
</evidence>
<name>A0ABS4F198_9CLOT</name>
<dbReference type="RefSeq" id="WP_209796949.1">
    <property type="nucleotide sequence ID" value="NZ_JAGGJZ010000004.1"/>
</dbReference>
<evidence type="ECO:0000313" key="3">
    <source>
        <dbReference type="Proteomes" id="UP000783390"/>
    </source>
</evidence>
<keyword evidence="1" id="KW-0812">Transmembrane</keyword>
<reference evidence="2 3" key="1">
    <citation type="submission" date="2021-03" db="EMBL/GenBank/DDBJ databases">
        <title>Genomic Encyclopedia of Type Strains, Phase IV (KMG-IV): sequencing the most valuable type-strain genomes for metagenomic binning, comparative biology and taxonomic classification.</title>
        <authorList>
            <person name="Goeker M."/>
        </authorList>
    </citation>
    <scope>NUCLEOTIDE SEQUENCE [LARGE SCALE GENOMIC DNA]</scope>
    <source>
        <strain evidence="2 3">DSM 3984</strain>
    </source>
</reference>